<name>A0A0A0LBR4_CUCSA</name>
<evidence type="ECO:0000313" key="2">
    <source>
        <dbReference type="Proteomes" id="UP000029981"/>
    </source>
</evidence>
<dbReference type="EMBL" id="CM002924">
    <property type="protein sequence ID" value="KGN58097.1"/>
    <property type="molecule type" value="Genomic_DNA"/>
</dbReference>
<dbReference type="Gramene" id="KGN58097">
    <property type="protein sequence ID" value="KGN58097"/>
    <property type="gene ID" value="Csa_3G509930"/>
</dbReference>
<reference evidence="1 2" key="4">
    <citation type="journal article" date="2011" name="BMC Genomics">
        <title>RNA-Seq improves annotation of protein-coding genes in the cucumber genome.</title>
        <authorList>
            <person name="Li Z."/>
            <person name="Zhang Z."/>
            <person name="Yan P."/>
            <person name="Huang S."/>
            <person name="Fei Z."/>
            <person name="Lin K."/>
        </authorList>
    </citation>
    <scope>NUCLEOTIDE SEQUENCE [LARGE SCALE GENOMIC DNA]</scope>
    <source>
        <strain evidence="2">cv. 9930</strain>
    </source>
</reference>
<organism evidence="1 2">
    <name type="scientific">Cucumis sativus</name>
    <name type="common">Cucumber</name>
    <dbReference type="NCBI Taxonomy" id="3659"/>
    <lineage>
        <taxon>Eukaryota</taxon>
        <taxon>Viridiplantae</taxon>
        <taxon>Streptophyta</taxon>
        <taxon>Embryophyta</taxon>
        <taxon>Tracheophyta</taxon>
        <taxon>Spermatophyta</taxon>
        <taxon>Magnoliopsida</taxon>
        <taxon>eudicotyledons</taxon>
        <taxon>Gunneridae</taxon>
        <taxon>Pentapetalae</taxon>
        <taxon>rosids</taxon>
        <taxon>fabids</taxon>
        <taxon>Cucurbitales</taxon>
        <taxon>Cucurbitaceae</taxon>
        <taxon>Benincaseae</taxon>
        <taxon>Cucumis</taxon>
    </lineage>
</organism>
<dbReference type="AlphaFoldDB" id="A0A0A0LBR4"/>
<keyword evidence="2" id="KW-1185">Reference proteome</keyword>
<reference evidence="1 2" key="3">
    <citation type="journal article" date="2010" name="BMC Genomics">
        <title>Transcriptome sequencing and comparative analysis of cucumber flowers with different sex types.</title>
        <authorList>
            <person name="Guo S."/>
            <person name="Zheng Y."/>
            <person name="Joung J.G."/>
            <person name="Liu S."/>
            <person name="Zhang Z."/>
            <person name="Crasta O.R."/>
            <person name="Sobral B.W."/>
            <person name="Xu Y."/>
            <person name="Huang S."/>
            <person name="Fei Z."/>
        </authorList>
    </citation>
    <scope>NUCLEOTIDE SEQUENCE [LARGE SCALE GENOMIC DNA]</scope>
    <source>
        <strain evidence="2">cv. 9930</strain>
    </source>
</reference>
<accession>A0A0A0LBR4</accession>
<evidence type="ECO:0000313" key="1">
    <source>
        <dbReference type="EMBL" id="KGN58097.1"/>
    </source>
</evidence>
<dbReference type="Proteomes" id="UP000029981">
    <property type="component" value="Chromosome 3"/>
</dbReference>
<reference evidence="1 2" key="2">
    <citation type="journal article" date="2009" name="PLoS ONE">
        <title>An integrated genetic and cytogenetic map of the cucumber genome.</title>
        <authorList>
            <person name="Ren Y."/>
            <person name="Zhang Z."/>
            <person name="Liu J."/>
            <person name="Staub J.E."/>
            <person name="Han Y."/>
            <person name="Cheng Z."/>
            <person name="Li X."/>
            <person name="Lu J."/>
            <person name="Miao H."/>
            <person name="Kang H."/>
            <person name="Xie B."/>
            <person name="Gu X."/>
            <person name="Wang X."/>
            <person name="Du Y."/>
            <person name="Jin W."/>
            <person name="Huang S."/>
        </authorList>
    </citation>
    <scope>NUCLEOTIDE SEQUENCE [LARGE SCALE GENOMIC DNA]</scope>
    <source>
        <strain evidence="2">cv. 9930</strain>
    </source>
</reference>
<sequence length="76" mass="8993">MERNLAQMKLGRNWLTCRLIVQHGLQLGFDGMRTDSIINGEACSDDPRWVAKDLINGKWPLGFFFRRWRRWRISGT</sequence>
<protein>
    <submittedName>
        <fullName evidence="1">Uncharacterized protein</fullName>
    </submittedName>
</protein>
<gene>
    <name evidence="1" type="ORF">Csa_3G509930</name>
</gene>
<proteinExistence type="predicted"/>
<reference evidence="1 2" key="1">
    <citation type="journal article" date="2009" name="Nat. Genet.">
        <title>The genome of the cucumber, Cucumis sativus L.</title>
        <authorList>
            <person name="Huang S."/>
            <person name="Li R."/>
            <person name="Zhang Z."/>
            <person name="Li L."/>
            <person name="Gu X."/>
            <person name="Fan W."/>
            <person name="Lucas W.J."/>
            <person name="Wang X."/>
            <person name="Xie B."/>
            <person name="Ni P."/>
            <person name="Ren Y."/>
            <person name="Zhu H."/>
            <person name="Li J."/>
            <person name="Lin K."/>
            <person name="Jin W."/>
            <person name="Fei Z."/>
            <person name="Li G."/>
            <person name="Staub J."/>
            <person name="Kilian A."/>
            <person name="van der Vossen E.A."/>
            <person name="Wu Y."/>
            <person name="Guo J."/>
            <person name="He J."/>
            <person name="Jia Z."/>
            <person name="Ren Y."/>
            <person name="Tian G."/>
            <person name="Lu Y."/>
            <person name="Ruan J."/>
            <person name="Qian W."/>
            <person name="Wang M."/>
            <person name="Huang Q."/>
            <person name="Li B."/>
            <person name="Xuan Z."/>
            <person name="Cao J."/>
            <person name="Asan"/>
            <person name="Wu Z."/>
            <person name="Zhang J."/>
            <person name="Cai Q."/>
            <person name="Bai Y."/>
            <person name="Zhao B."/>
            <person name="Han Y."/>
            <person name="Li Y."/>
            <person name="Li X."/>
            <person name="Wang S."/>
            <person name="Shi Q."/>
            <person name="Liu S."/>
            <person name="Cho W.K."/>
            <person name="Kim J.Y."/>
            <person name="Xu Y."/>
            <person name="Heller-Uszynska K."/>
            <person name="Miao H."/>
            <person name="Cheng Z."/>
            <person name="Zhang S."/>
            <person name="Wu J."/>
            <person name="Yang Y."/>
            <person name="Kang H."/>
            <person name="Li M."/>
            <person name="Liang H."/>
            <person name="Ren X."/>
            <person name="Shi Z."/>
            <person name="Wen M."/>
            <person name="Jian M."/>
            <person name="Yang H."/>
            <person name="Zhang G."/>
            <person name="Yang Z."/>
            <person name="Chen R."/>
            <person name="Liu S."/>
            <person name="Li J."/>
            <person name="Ma L."/>
            <person name="Liu H."/>
            <person name="Zhou Y."/>
            <person name="Zhao J."/>
            <person name="Fang X."/>
            <person name="Li G."/>
            <person name="Fang L."/>
            <person name="Li Y."/>
            <person name="Liu D."/>
            <person name="Zheng H."/>
            <person name="Zhang Y."/>
            <person name="Qin N."/>
            <person name="Li Z."/>
            <person name="Yang G."/>
            <person name="Yang S."/>
            <person name="Bolund L."/>
            <person name="Kristiansen K."/>
            <person name="Zheng H."/>
            <person name="Li S."/>
            <person name="Zhang X."/>
            <person name="Yang H."/>
            <person name="Wang J."/>
            <person name="Sun R."/>
            <person name="Zhang B."/>
            <person name="Jiang S."/>
            <person name="Wang J."/>
            <person name="Du Y."/>
            <person name="Li S."/>
        </authorList>
    </citation>
    <scope>NUCLEOTIDE SEQUENCE [LARGE SCALE GENOMIC DNA]</scope>
    <source>
        <strain evidence="2">cv. 9930</strain>
    </source>
</reference>